<comment type="subcellular location">
    <subcellularLocation>
        <location evidence="1">Cytoplasm</location>
        <location evidence="1">P-body</location>
    </subcellularLocation>
</comment>
<accession>A0A2R5LD84</accession>
<dbReference type="PANTHER" id="PTHR21551:SF0">
    <property type="entry name" value="PROTEIN ASSOCIATED WITH TOPO II RELATED-1, ISOFORM A"/>
    <property type="match status" value="1"/>
</dbReference>
<dbReference type="GO" id="GO:0000290">
    <property type="term" value="P:deadenylation-dependent decapping of nuclear-transcribed mRNA"/>
    <property type="evidence" value="ECO:0007669"/>
    <property type="project" value="InterPro"/>
</dbReference>
<dbReference type="EMBL" id="GGLE01003365">
    <property type="protein sequence ID" value="MBY07491.1"/>
    <property type="molecule type" value="Transcribed_RNA"/>
</dbReference>
<protein>
    <submittedName>
        <fullName evidence="4">Uncharacterized protein</fullName>
    </submittedName>
</protein>
<dbReference type="PANTHER" id="PTHR21551">
    <property type="entry name" value="TOPOISOMERASE II-ASSOCIATED PROTEIN PAT1"/>
    <property type="match status" value="1"/>
</dbReference>
<dbReference type="AlphaFoldDB" id="A0A2R5LD84"/>
<organism evidence="4">
    <name type="scientific">Ornithodoros turicata</name>
    <dbReference type="NCBI Taxonomy" id="34597"/>
    <lineage>
        <taxon>Eukaryota</taxon>
        <taxon>Metazoa</taxon>
        <taxon>Ecdysozoa</taxon>
        <taxon>Arthropoda</taxon>
        <taxon>Chelicerata</taxon>
        <taxon>Arachnida</taxon>
        <taxon>Acari</taxon>
        <taxon>Parasitiformes</taxon>
        <taxon>Ixodida</taxon>
        <taxon>Ixodoidea</taxon>
        <taxon>Argasidae</taxon>
        <taxon>Ornithodorinae</taxon>
        <taxon>Ornithodoros</taxon>
    </lineage>
</organism>
<evidence type="ECO:0000256" key="1">
    <source>
        <dbReference type="ARBA" id="ARBA00004201"/>
    </source>
</evidence>
<dbReference type="GO" id="GO:0003723">
    <property type="term" value="F:RNA binding"/>
    <property type="evidence" value="ECO:0007669"/>
    <property type="project" value="TreeGrafter"/>
</dbReference>
<evidence type="ECO:0000256" key="2">
    <source>
        <dbReference type="ARBA" id="ARBA00022490"/>
    </source>
</evidence>
<dbReference type="GO" id="GO:0033962">
    <property type="term" value="P:P-body assembly"/>
    <property type="evidence" value="ECO:0007669"/>
    <property type="project" value="TreeGrafter"/>
</dbReference>
<sequence>MSKTFLGFGKGSNSLHMLNRDEALTADIDDDDYDAHNDETFGSALEGDDWEETHEKYAELEDKVRLPLVPTALQGGEADYVLPHDIVERSISHLVLEDDHEEDPAIMTYSKAAPSNSPGKNNIWSPRAVPPPDDKLADLLKALQQQSVAKQSMPEKSLPANVKTLEELERDILSPSDRAGATINHRPLNIWNDRLPAVRAEHLEREAQEKLQPFSVASIERELLKQCSASPHRNSVPIPIRQDRKRWPSVGSPPDNMGSFALGLGSPISMTPSGLQSSSSPNISPGGPAQHRGRVPPPSMPPGFGARVGAPPPPLPNHIMMGRGRMTPNSAFNPSVLSNMPRSANMPLQRPPPCFRPGITPNSVDLRRFLYPRQIQHPLLNKNQVRMPLPNHLHQHHQPYYHQQHHHQQHMPEQPHWRTDHDHPYVPGPDDVYAGLMTQKEKDWLIRIQLLQLQTDNPEVDDYYFTMFTKKAAEDKEEGFGLDGDGDKLKFLCPERVRTESKSYTPMQFERSLGKLQVVSVNYPRKILDMGVQRLNEDEERTVPPDTELLWFRHLLLDIEKLYSAVLDYESESCPKENKAKLEEKLFTDLHGPDDRFMQIASVRKGRTLILRVLPILKQEHKVTVLSTLLRHLTWVQRKDRHDHVLLYGHRAVKKCIQECSFDELIELAAALKTNSVQTLACVFAICMVCLIMERAEELYKMEPVVNEDVRDKWSNLASELVERWASGLTPDATSTVVRSQNTSAVLSHLHRLRVDRTTIDKLSPIICKETTQQNGFSDLLPTG</sequence>
<keyword evidence="2" id="KW-0963">Cytoplasm</keyword>
<feature type="compositionally biased region" description="Low complexity" evidence="3">
    <location>
        <begin position="269"/>
        <end position="288"/>
    </location>
</feature>
<name>A0A2R5LD84_9ACAR</name>
<reference evidence="4" key="1">
    <citation type="submission" date="2018-03" db="EMBL/GenBank/DDBJ databases">
        <title>The relapsing fever spirochete Borrelia turicatae persists in the highly oxidative environment of its soft-bodied tick vector.</title>
        <authorList>
            <person name="Bourret T.J."/>
            <person name="Boyle W.K."/>
            <person name="Valenzuela J.G."/>
            <person name="Oliveira F."/>
            <person name="Lopez J.E."/>
        </authorList>
    </citation>
    <scope>NUCLEOTIDE SEQUENCE</scope>
    <source>
        <strain evidence="4">Kansas strain/isolate</strain>
        <tissue evidence="4">Salivary glands</tissue>
    </source>
</reference>
<feature type="region of interest" description="Disordered" evidence="3">
    <location>
        <begin position="230"/>
        <end position="310"/>
    </location>
</feature>
<evidence type="ECO:0000256" key="3">
    <source>
        <dbReference type="SAM" id="MobiDB-lite"/>
    </source>
</evidence>
<evidence type="ECO:0000313" key="4">
    <source>
        <dbReference type="EMBL" id="MBY07491.1"/>
    </source>
</evidence>
<proteinExistence type="predicted"/>
<dbReference type="GO" id="GO:0000932">
    <property type="term" value="C:P-body"/>
    <property type="evidence" value="ECO:0007669"/>
    <property type="project" value="UniProtKB-SubCell"/>
</dbReference>
<dbReference type="InterPro" id="IPR039900">
    <property type="entry name" value="Pat1-like"/>
</dbReference>